<proteinExistence type="inferred from homology"/>
<dbReference type="PROSITE" id="PS51898">
    <property type="entry name" value="TYR_RECOMBINASE"/>
    <property type="match status" value="1"/>
</dbReference>
<comment type="similarity">
    <text evidence="1">Belongs to the 'phage' integrase family.</text>
</comment>
<dbReference type="InterPro" id="IPR050090">
    <property type="entry name" value="Tyrosine_recombinase_XerCD"/>
</dbReference>
<reference evidence="5 6" key="1">
    <citation type="submission" date="2016-10" db="EMBL/GenBank/DDBJ databases">
        <authorList>
            <person name="de Groot N.N."/>
        </authorList>
    </citation>
    <scope>NUCLEOTIDE SEQUENCE [LARGE SCALE GENOMIC DNA]</scope>
    <source>
        <strain evidence="5 6">DSM 19033</strain>
    </source>
</reference>
<dbReference type="GO" id="GO:0006310">
    <property type="term" value="P:DNA recombination"/>
    <property type="evidence" value="ECO:0007669"/>
    <property type="project" value="UniProtKB-KW"/>
</dbReference>
<accession>A0A1H4HJX7</accession>
<dbReference type="InterPro" id="IPR013762">
    <property type="entry name" value="Integrase-like_cat_sf"/>
</dbReference>
<dbReference type="Pfam" id="PF17293">
    <property type="entry name" value="Arm-DNA-bind_5"/>
    <property type="match status" value="1"/>
</dbReference>
<dbReference type="PANTHER" id="PTHR30349:SF64">
    <property type="entry name" value="PROPHAGE INTEGRASE INTD-RELATED"/>
    <property type="match status" value="1"/>
</dbReference>
<dbReference type="Pfam" id="PF13102">
    <property type="entry name" value="Phage_int_SAM_5"/>
    <property type="match status" value="1"/>
</dbReference>
<dbReference type="Gene3D" id="1.10.443.10">
    <property type="entry name" value="Intergrase catalytic core"/>
    <property type="match status" value="1"/>
</dbReference>
<evidence type="ECO:0000313" key="6">
    <source>
        <dbReference type="Proteomes" id="UP000198850"/>
    </source>
</evidence>
<keyword evidence="6" id="KW-1185">Reference proteome</keyword>
<dbReference type="PANTHER" id="PTHR30349">
    <property type="entry name" value="PHAGE INTEGRASE-RELATED"/>
    <property type="match status" value="1"/>
</dbReference>
<evidence type="ECO:0000313" key="5">
    <source>
        <dbReference type="EMBL" id="SEB21906.1"/>
    </source>
</evidence>
<evidence type="ECO:0000259" key="4">
    <source>
        <dbReference type="PROSITE" id="PS51898"/>
    </source>
</evidence>
<dbReference type="InterPro" id="IPR010998">
    <property type="entry name" value="Integrase_recombinase_N"/>
</dbReference>
<dbReference type="InterPro" id="IPR035386">
    <property type="entry name" value="Arm-DNA-bind_5"/>
</dbReference>
<dbReference type="GO" id="GO:0015074">
    <property type="term" value="P:DNA integration"/>
    <property type="evidence" value="ECO:0007669"/>
    <property type="project" value="InterPro"/>
</dbReference>
<dbReference type="CDD" id="cd01185">
    <property type="entry name" value="INTN1_C_like"/>
    <property type="match status" value="1"/>
</dbReference>
<dbReference type="InterPro" id="IPR011010">
    <property type="entry name" value="DNA_brk_join_enz"/>
</dbReference>
<evidence type="ECO:0000256" key="3">
    <source>
        <dbReference type="ARBA" id="ARBA00023172"/>
    </source>
</evidence>
<dbReference type="GO" id="GO:0003677">
    <property type="term" value="F:DNA binding"/>
    <property type="evidence" value="ECO:0007669"/>
    <property type="project" value="UniProtKB-KW"/>
</dbReference>
<dbReference type="InterPro" id="IPR002104">
    <property type="entry name" value="Integrase_catalytic"/>
</dbReference>
<evidence type="ECO:0000256" key="2">
    <source>
        <dbReference type="ARBA" id="ARBA00023125"/>
    </source>
</evidence>
<keyword evidence="3" id="KW-0233">DNA recombination</keyword>
<dbReference type="Gene3D" id="1.10.150.130">
    <property type="match status" value="1"/>
</dbReference>
<evidence type="ECO:0000256" key="1">
    <source>
        <dbReference type="ARBA" id="ARBA00008857"/>
    </source>
</evidence>
<gene>
    <name evidence="5" type="ORF">SAMN05443550_12313</name>
</gene>
<feature type="domain" description="Tyr recombinase" evidence="4">
    <location>
        <begin position="235"/>
        <end position="412"/>
    </location>
</feature>
<dbReference type="Pfam" id="PF00589">
    <property type="entry name" value="Phage_integrase"/>
    <property type="match status" value="1"/>
</dbReference>
<keyword evidence="2" id="KW-0238">DNA-binding</keyword>
<name>A0A1H4HJX7_9SPHI</name>
<sequence>ETAKLFLFNLNVIVMKTNFSVLFFLKKPKNYTKGAVYFIFLRITVDGVRAEMSTSRNCEPERWNAKAGKVIGTKEDVKTLNAYLENMKAEVYAAHSQLNADGAAITADSVKCKFLGKAEKKHTIMEAIKVHNINMAALVEKEDYAEGTLRRFIVLEKHVKEYLSFKYQTSDLNIRNIDHEFIDGFDFYLHTSKDNDTNTASKHLKNLGKIVRICLRNKWIITDPFFGYKLKSKLVQREYLTADELKNIAGKKYSTARLSQVRDFFLFSCYTGLSYADVQKLKQTDIRIGIDGEKWLFSYRKKTGTPVAVPLIPIAADILERYKDHPLCANQNRALPISSNQKMNEYLVEIAALSGIVKTLGNRIAKRTFATTVTLLNGVPIESVSKMMGHTNIRTTQLYAKMLDEKVSSDMAPLRQIFASI</sequence>
<protein>
    <submittedName>
        <fullName evidence="5">Site-specific recombinase XerD</fullName>
    </submittedName>
</protein>
<dbReference type="SUPFAM" id="SSF56349">
    <property type="entry name" value="DNA breaking-rejoining enzymes"/>
    <property type="match status" value="1"/>
</dbReference>
<feature type="non-terminal residue" evidence="5">
    <location>
        <position position="1"/>
    </location>
</feature>
<dbReference type="AlphaFoldDB" id="A0A1H4HJX7"/>
<dbReference type="InterPro" id="IPR025269">
    <property type="entry name" value="SAM-like_dom"/>
</dbReference>
<dbReference type="STRING" id="425514.SAMN05443550_12313"/>
<dbReference type="Proteomes" id="UP000198850">
    <property type="component" value="Unassembled WGS sequence"/>
</dbReference>
<dbReference type="EMBL" id="FNRA01000023">
    <property type="protein sequence ID" value="SEB21906.1"/>
    <property type="molecule type" value="Genomic_DNA"/>
</dbReference>
<organism evidence="5 6">
    <name type="scientific">Pedobacter hartonius</name>
    <dbReference type="NCBI Taxonomy" id="425514"/>
    <lineage>
        <taxon>Bacteria</taxon>
        <taxon>Pseudomonadati</taxon>
        <taxon>Bacteroidota</taxon>
        <taxon>Sphingobacteriia</taxon>
        <taxon>Sphingobacteriales</taxon>
        <taxon>Sphingobacteriaceae</taxon>
        <taxon>Pedobacter</taxon>
    </lineage>
</organism>